<keyword evidence="3" id="KW-1185">Reference proteome</keyword>
<dbReference type="Proteomes" id="UP001498398">
    <property type="component" value="Unassembled WGS sequence"/>
</dbReference>
<dbReference type="EMBL" id="JBANRG010000088">
    <property type="protein sequence ID" value="KAK7437147.1"/>
    <property type="molecule type" value="Genomic_DNA"/>
</dbReference>
<gene>
    <name evidence="2" type="ORF">VKT23_018774</name>
</gene>
<name>A0ABR1IN95_9AGAR</name>
<keyword evidence="1" id="KW-0732">Signal</keyword>
<proteinExistence type="predicted"/>
<feature type="chain" id="PRO_5045358123" evidence="1">
    <location>
        <begin position="23"/>
        <end position="66"/>
    </location>
</feature>
<evidence type="ECO:0000256" key="1">
    <source>
        <dbReference type="SAM" id="SignalP"/>
    </source>
</evidence>
<accession>A0ABR1IN95</accession>
<comment type="caution">
    <text evidence="2">The sequence shown here is derived from an EMBL/GenBank/DDBJ whole genome shotgun (WGS) entry which is preliminary data.</text>
</comment>
<feature type="signal peptide" evidence="1">
    <location>
        <begin position="1"/>
        <end position="22"/>
    </location>
</feature>
<evidence type="ECO:0000313" key="2">
    <source>
        <dbReference type="EMBL" id="KAK7437147.1"/>
    </source>
</evidence>
<reference evidence="2 3" key="1">
    <citation type="submission" date="2024-01" db="EMBL/GenBank/DDBJ databases">
        <title>A draft genome for the cacao thread blight pathogen Marasmiellus scandens.</title>
        <authorList>
            <person name="Baruah I.K."/>
            <person name="Leung J."/>
            <person name="Bukari Y."/>
            <person name="Amoako-Attah I."/>
            <person name="Meinhardt L.W."/>
            <person name="Bailey B.A."/>
            <person name="Cohen S.P."/>
        </authorList>
    </citation>
    <scope>NUCLEOTIDE SEQUENCE [LARGE SCALE GENOMIC DNA]</scope>
    <source>
        <strain evidence="2 3">GH-19</strain>
    </source>
</reference>
<organism evidence="2 3">
    <name type="scientific">Marasmiellus scandens</name>
    <dbReference type="NCBI Taxonomy" id="2682957"/>
    <lineage>
        <taxon>Eukaryota</taxon>
        <taxon>Fungi</taxon>
        <taxon>Dikarya</taxon>
        <taxon>Basidiomycota</taxon>
        <taxon>Agaricomycotina</taxon>
        <taxon>Agaricomycetes</taxon>
        <taxon>Agaricomycetidae</taxon>
        <taxon>Agaricales</taxon>
        <taxon>Marasmiineae</taxon>
        <taxon>Omphalotaceae</taxon>
        <taxon>Marasmiellus</taxon>
    </lineage>
</organism>
<sequence length="66" mass="6425">MRAVSFVAVIAAFFIASTVGSAVPGGLSNLEARQGCPCSGGCNPGVCCALRCGCGDPSDTTCIPSA</sequence>
<evidence type="ECO:0000313" key="3">
    <source>
        <dbReference type="Proteomes" id="UP001498398"/>
    </source>
</evidence>
<protein>
    <submittedName>
        <fullName evidence="2">Uncharacterized protein</fullName>
    </submittedName>
</protein>